<evidence type="ECO:0000313" key="2">
    <source>
        <dbReference type="Proteomes" id="UP001241092"/>
    </source>
</evidence>
<sequence length="69" mass="7851">MAPTGRHRKSHLHHYKTALSMTAHMLECDTLHTRMGRYFTGTRASQKFSPDWFSSPASVLTCEIVSADR</sequence>
<dbReference type="Proteomes" id="UP001241092">
    <property type="component" value="Chromosome"/>
</dbReference>
<protein>
    <submittedName>
        <fullName evidence="1">Uncharacterized protein</fullName>
    </submittedName>
</protein>
<reference evidence="1" key="1">
    <citation type="submission" date="2023-03" db="EMBL/GenBank/DDBJ databases">
        <title>Draft genome sequence of a Mycolicibacterium mageritense strain H4_3_1 isolated from a hybrid biological-inorganic system reactor.</title>
        <authorList>
            <person name="Feng X."/>
            <person name="Kazama D."/>
            <person name="Sato K."/>
            <person name="Kobayashi H."/>
        </authorList>
    </citation>
    <scope>NUCLEOTIDE SEQUENCE</scope>
    <source>
        <strain evidence="1">H4_3_1</strain>
    </source>
</reference>
<evidence type="ECO:0000313" key="1">
    <source>
        <dbReference type="EMBL" id="BDY29670.1"/>
    </source>
</evidence>
<organism evidence="1 2">
    <name type="scientific">Mycolicibacterium mageritense</name>
    <name type="common">Mycobacterium mageritense</name>
    <dbReference type="NCBI Taxonomy" id="53462"/>
    <lineage>
        <taxon>Bacteria</taxon>
        <taxon>Bacillati</taxon>
        <taxon>Actinomycetota</taxon>
        <taxon>Actinomycetes</taxon>
        <taxon>Mycobacteriales</taxon>
        <taxon>Mycobacteriaceae</taxon>
        <taxon>Mycolicibacterium</taxon>
    </lineage>
</organism>
<dbReference type="AlphaFoldDB" id="A0AAI8TVF1"/>
<dbReference type="EMBL" id="AP027452">
    <property type="protein sequence ID" value="BDY29670.1"/>
    <property type="molecule type" value="Genomic_DNA"/>
</dbReference>
<proteinExistence type="predicted"/>
<accession>A0AAI8TVF1</accession>
<gene>
    <name evidence="1" type="ORF">hbim_03609</name>
</gene>
<name>A0AAI8TVF1_MYCME</name>